<accession>A0A1R1PBR1</accession>
<organism evidence="2 3">
    <name type="scientific">Zancudomyces culisetae</name>
    <name type="common">Gut fungus</name>
    <name type="synonym">Smittium culisetae</name>
    <dbReference type="NCBI Taxonomy" id="1213189"/>
    <lineage>
        <taxon>Eukaryota</taxon>
        <taxon>Fungi</taxon>
        <taxon>Fungi incertae sedis</taxon>
        <taxon>Zoopagomycota</taxon>
        <taxon>Kickxellomycotina</taxon>
        <taxon>Harpellomycetes</taxon>
        <taxon>Harpellales</taxon>
        <taxon>Legeriomycetaceae</taxon>
        <taxon>Zancudomyces</taxon>
    </lineage>
</organism>
<feature type="region of interest" description="Disordered" evidence="1">
    <location>
        <begin position="52"/>
        <end position="72"/>
    </location>
</feature>
<dbReference type="Proteomes" id="UP000188320">
    <property type="component" value="Unassembled WGS sequence"/>
</dbReference>
<name>A0A1R1PBR1_ZANCU</name>
<protein>
    <submittedName>
        <fullName evidence="2">Uncharacterized protein</fullName>
    </submittedName>
</protein>
<evidence type="ECO:0000313" key="3">
    <source>
        <dbReference type="Proteomes" id="UP000188320"/>
    </source>
</evidence>
<dbReference type="EMBL" id="LSSK01001935">
    <property type="protein sequence ID" value="OMH78406.1"/>
    <property type="molecule type" value="Genomic_DNA"/>
</dbReference>
<dbReference type="AlphaFoldDB" id="A0A1R1PBR1"/>
<gene>
    <name evidence="2" type="ORF">AX774_g8206</name>
</gene>
<comment type="caution">
    <text evidence="2">The sequence shown here is derived from an EMBL/GenBank/DDBJ whole genome shotgun (WGS) entry which is preliminary data.</text>
</comment>
<evidence type="ECO:0000256" key="1">
    <source>
        <dbReference type="SAM" id="MobiDB-lite"/>
    </source>
</evidence>
<reference evidence="3" key="1">
    <citation type="submission" date="2017-01" db="EMBL/GenBank/DDBJ databases">
        <authorList>
            <person name="Wang Y."/>
            <person name="White M."/>
            <person name="Kvist S."/>
            <person name="Moncalvo J.-M."/>
        </authorList>
    </citation>
    <scope>NUCLEOTIDE SEQUENCE [LARGE SCALE GENOMIC DNA]</scope>
    <source>
        <strain evidence="3">COL-18-3</strain>
    </source>
</reference>
<feature type="region of interest" description="Disordered" evidence="1">
    <location>
        <begin position="133"/>
        <end position="153"/>
    </location>
</feature>
<feature type="compositionally biased region" description="Basic and acidic residues" evidence="1">
    <location>
        <begin position="137"/>
        <end position="153"/>
    </location>
</feature>
<keyword evidence="3" id="KW-1185">Reference proteome</keyword>
<evidence type="ECO:0000313" key="2">
    <source>
        <dbReference type="EMBL" id="OMH78406.1"/>
    </source>
</evidence>
<proteinExistence type="predicted"/>
<sequence>MFFKKSPKNRAKGEEQTIETNSKQIKVANLKGIARVENGGLASHAIEDEATFMDTNQKNYPQDGPLESPSVEKKGLVNGFGFKFKGILKKKSSTQLPKTISAKKELEDSIGTVTSNTATNLKINVVDMVEYGAGDQDSDRSETDRDSSIRDTIKDTESASIASPISVLSEEYYKVDNEATRKVFEQSGFYLNVQFECEKSKPKPVELPKLDLSELVLKTELEEEDEDEDDFSANLIKKIEEAQKIATKPKLKLKSTTGEPEPKEKLVPNFLGKPGVPIFSYQDKPKNLNLPSWALTHQSVKISTPINKMNTTHNITLKSRGPHGIFRDDSAFFISPDAYDGYCINKQTPMLDTGANRSLLESSRMY</sequence>